<dbReference type="Proteomes" id="UP001558652">
    <property type="component" value="Unassembled WGS sequence"/>
</dbReference>
<reference evidence="2 3" key="1">
    <citation type="submission" date="2024-07" db="EMBL/GenBank/DDBJ databases">
        <title>Chromosome-level genome assembly of the water stick insect Ranatra chinensis (Heteroptera: Nepidae).</title>
        <authorList>
            <person name="Liu X."/>
        </authorList>
    </citation>
    <scope>NUCLEOTIDE SEQUENCE [LARGE SCALE GENOMIC DNA]</scope>
    <source>
        <strain evidence="2">Cailab_2021Rc</strain>
        <tissue evidence="2">Muscle</tissue>
    </source>
</reference>
<comment type="caution">
    <text evidence="2">The sequence shown here is derived from an EMBL/GenBank/DDBJ whole genome shotgun (WGS) entry which is preliminary data.</text>
</comment>
<name>A0ABD0XTE2_9HEMI</name>
<accession>A0ABD0XTE2</accession>
<dbReference type="AlphaFoldDB" id="A0ABD0XTE2"/>
<feature type="signal peptide" evidence="1">
    <location>
        <begin position="1"/>
        <end position="39"/>
    </location>
</feature>
<proteinExistence type="predicted"/>
<evidence type="ECO:0000313" key="3">
    <source>
        <dbReference type="Proteomes" id="UP001558652"/>
    </source>
</evidence>
<evidence type="ECO:0000256" key="1">
    <source>
        <dbReference type="SAM" id="SignalP"/>
    </source>
</evidence>
<dbReference type="EMBL" id="JBFDAA010000022">
    <property type="protein sequence ID" value="KAL1110441.1"/>
    <property type="molecule type" value="Genomic_DNA"/>
</dbReference>
<feature type="chain" id="PRO_5044786277" evidence="1">
    <location>
        <begin position="40"/>
        <end position="165"/>
    </location>
</feature>
<sequence length="165" mass="18007">MWVHSYSCFSCGGRGQAASSRRCHGVVAALLQSLLVVFGEHVSRKSQTTPTPVSEASVSKTSSASSLVCPNTTVSASACLVFKLSFGEKLFSIPYIRDAESDRQGAVVQLTVVAARSDVTIWFGDDVERRSEVIYVQRQLVVGIRVKCNLQGVPQHIYIRIELQT</sequence>
<evidence type="ECO:0000313" key="2">
    <source>
        <dbReference type="EMBL" id="KAL1110441.1"/>
    </source>
</evidence>
<gene>
    <name evidence="2" type="ORF">AAG570_007972</name>
</gene>
<organism evidence="2 3">
    <name type="scientific">Ranatra chinensis</name>
    <dbReference type="NCBI Taxonomy" id="642074"/>
    <lineage>
        <taxon>Eukaryota</taxon>
        <taxon>Metazoa</taxon>
        <taxon>Ecdysozoa</taxon>
        <taxon>Arthropoda</taxon>
        <taxon>Hexapoda</taxon>
        <taxon>Insecta</taxon>
        <taxon>Pterygota</taxon>
        <taxon>Neoptera</taxon>
        <taxon>Paraneoptera</taxon>
        <taxon>Hemiptera</taxon>
        <taxon>Heteroptera</taxon>
        <taxon>Panheteroptera</taxon>
        <taxon>Nepomorpha</taxon>
        <taxon>Nepidae</taxon>
        <taxon>Ranatrinae</taxon>
        <taxon>Ranatra</taxon>
    </lineage>
</organism>
<keyword evidence="1" id="KW-0732">Signal</keyword>
<keyword evidence="3" id="KW-1185">Reference proteome</keyword>
<protein>
    <submittedName>
        <fullName evidence="2">Uncharacterized protein</fullName>
    </submittedName>
</protein>